<evidence type="ECO:0000259" key="9">
    <source>
        <dbReference type="PROSITE" id="PS50109"/>
    </source>
</evidence>
<dbReference type="Pfam" id="PF02518">
    <property type="entry name" value="HATPase_c"/>
    <property type="match status" value="1"/>
</dbReference>
<evidence type="ECO:0000256" key="6">
    <source>
        <dbReference type="ARBA" id="ARBA00022777"/>
    </source>
</evidence>
<keyword evidence="7" id="KW-0067">ATP-binding</keyword>
<reference evidence="12 13" key="1">
    <citation type="journal article" date="2010" name="Stand. Genomic Sci.">
        <title>Complete genome sequence of Denitrovibrio acetiphilus type strain (N2460).</title>
        <authorList>
            <person name="Kiss H."/>
            <person name="Lang E."/>
            <person name="Lapidus A."/>
            <person name="Copeland A."/>
            <person name="Nolan M."/>
            <person name="Glavina Del Rio T."/>
            <person name="Chen F."/>
            <person name="Lucas S."/>
            <person name="Tice H."/>
            <person name="Cheng J.F."/>
            <person name="Han C."/>
            <person name="Goodwin L."/>
            <person name="Pitluck S."/>
            <person name="Liolios K."/>
            <person name="Pati A."/>
            <person name="Ivanova N."/>
            <person name="Mavromatis K."/>
            <person name="Chen A."/>
            <person name="Palaniappan K."/>
            <person name="Land M."/>
            <person name="Hauser L."/>
            <person name="Chang Y.J."/>
            <person name="Jeffries C.D."/>
            <person name="Detter J.C."/>
            <person name="Brettin T."/>
            <person name="Spring S."/>
            <person name="Rohde M."/>
            <person name="Goker M."/>
            <person name="Woyke T."/>
            <person name="Bristow J."/>
            <person name="Eisen J.A."/>
            <person name="Markowitz V."/>
            <person name="Hugenholtz P."/>
            <person name="Kyrpides N.C."/>
            <person name="Klenk H.P."/>
        </authorList>
    </citation>
    <scope>NUCLEOTIDE SEQUENCE [LARGE SCALE GENOMIC DNA]</scope>
    <source>
        <strain evidence="13">DSM 12809 / NBRC 114555 / N2460</strain>
    </source>
</reference>
<dbReference type="InterPro" id="IPR050482">
    <property type="entry name" value="Sensor_HK_TwoCompSys"/>
</dbReference>
<dbReference type="InterPro" id="IPR003594">
    <property type="entry name" value="HATPase_dom"/>
</dbReference>
<proteinExistence type="predicted"/>
<accession>D4H8K3</accession>
<dbReference type="Pfam" id="PF13426">
    <property type="entry name" value="PAS_9"/>
    <property type="match status" value="1"/>
</dbReference>
<dbReference type="eggNOG" id="COG3829">
    <property type="taxonomic scope" value="Bacteria"/>
</dbReference>
<evidence type="ECO:0000256" key="1">
    <source>
        <dbReference type="ARBA" id="ARBA00000085"/>
    </source>
</evidence>
<dbReference type="InParanoid" id="D4H8K3"/>
<dbReference type="PROSITE" id="PS50112">
    <property type="entry name" value="PAS"/>
    <property type="match status" value="1"/>
</dbReference>
<evidence type="ECO:0000256" key="4">
    <source>
        <dbReference type="ARBA" id="ARBA00022679"/>
    </source>
</evidence>
<dbReference type="SMART" id="SM00091">
    <property type="entry name" value="PAS"/>
    <property type="match status" value="2"/>
</dbReference>
<dbReference type="CDD" id="cd16917">
    <property type="entry name" value="HATPase_UhpB-NarQ-NarX-like"/>
    <property type="match status" value="1"/>
</dbReference>
<dbReference type="EMBL" id="CP001968">
    <property type="protein sequence ID" value="ADD68352.1"/>
    <property type="molecule type" value="Genomic_DNA"/>
</dbReference>
<evidence type="ECO:0000256" key="7">
    <source>
        <dbReference type="ARBA" id="ARBA00022840"/>
    </source>
</evidence>
<dbReference type="InterPro" id="IPR005467">
    <property type="entry name" value="His_kinase_dom"/>
</dbReference>
<dbReference type="InterPro" id="IPR013656">
    <property type="entry name" value="PAS_4"/>
</dbReference>
<keyword evidence="4 12" id="KW-0808">Transferase</keyword>
<evidence type="ECO:0000313" key="12">
    <source>
        <dbReference type="EMBL" id="ADD68352.1"/>
    </source>
</evidence>
<dbReference type="STRING" id="522772.Dacet_1584"/>
<dbReference type="GO" id="GO:0016020">
    <property type="term" value="C:membrane"/>
    <property type="evidence" value="ECO:0007669"/>
    <property type="project" value="InterPro"/>
</dbReference>
<dbReference type="Gene3D" id="3.30.450.20">
    <property type="entry name" value="PAS domain"/>
    <property type="match status" value="2"/>
</dbReference>
<protein>
    <recommendedName>
        <fullName evidence="2">histidine kinase</fullName>
        <ecNumber evidence="2">2.7.13.3</ecNumber>
    </recommendedName>
</protein>
<dbReference type="Pfam" id="PF08448">
    <property type="entry name" value="PAS_4"/>
    <property type="match status" value="1"/>
</dbReference>
<evidence type="ECO:0000259" key="11">
    <source>
        <dbReference type="PROSITE" id="PS50113"/>
    </source>
</evidence>
<keyword evidence="6 12" id="KW-0418">Kinase</keyword>
<dbReference type="InterPro" id="IPR000014">
    <property type="entry name" value="PAS"/>
</dbReference>
<dbReference type="PANTHER" id="PTHR24421">
    <property type="entry name" value="NITRATE/NITRITE SENSOR PROTEIN NARX-RELATED"/>
    <property type="match status" value="1"/>
</dbReference>
<dbReference type="GO" id="GO:0005524">
    <property type="term" value="F:ATP binding"/>
    <property type="evidence" value="ECO:0007669"/>
    <property type="project" value="UniProtKB-KW"/>
</dbReference>
<evidence type="ECO:0000256" key="2">
    <source>
        <dbReference type="ARBA" id="ARBA00012438"/>
    </source>
</evidence>
<dbReference type="SUPFAM" id="SSF55874">
    <property type="entry name" value="ATPase domain of HSP90 chaperone/DNA topoisomerase II/histidine kinase"/>
    <property type="match status" value="1"/>
</dbReference>
<dbReference type="CDD" id="cd00130">
    <property type="entry name" value="PAS"/>
    <property type="match status" value="2"/>
</dbReference>
<gene>
    <name evidence="12" type="ordered locus">Dacet_1584</name>
</gene>
<dbReference type="InterPro" id="IPR011712">
    <property type="entry name" value="Sig_transdc_His_kin_sub3_dim/P"/>
</dbReference>
<dbReference type="PROSITE" id="PS50113">
    <property type="entry name" value="PAC"/>
    <property type="match status" value="1"/>
</dbReference>
<dbReference type="PaxDb" id="522772-Dacet_1584"/>
<dbReference type="Pfam" id="PF07730">
    <property type="entry name" value="HisKA_3"/>
    <property type="match status" value="1"/>
</dbReference>
<evidence type="ECO:0000256" key="5">
    <source>
        <dbReference type="ARBA" id="ARBA00022741"/>
    </source>
</evidence>
<dbReference type="Proteomes" id="UP000002012">
    <property type="component" value="Chromosome"/>
</dbReference>
<sequence length="482" mass="54133">MPAKYPKTLKECYAVIDSLKQEITMVKGAYNEIMNSDIVKRRMMDDAHLGEIELDTKSNIVGINRGFETLLGYEEGELLQLTFYDLLSEGHETHDYVFPIFKRTGVVRNLTWKMKTKQGQPLTVVLCGRAVYDEAGQFKKAVGIILDITEQVNIFETLQEVEREKALIMDVMTDCIIYYDTDLRVIWANKMVSKISGIPPEELAGKRCFEICHKAQGFCKGCPLGDPLHTTHPKAGEIRANDLIFYIMTYPVKNSSGKTIGIVQIIRNTTEQKMLEREVLEISTKERKKIGNDLHDGLGQMLTGISYMSNALQRNLSGNENTLPIAENIEAYSKRALQMMRDILNGLCPVAEDPDGLMTALETLCSNVSSIYNVKCYYDCCKDIQVPDYEVSNNLYFIAQEAVSNAIKHSKCTRVTIRLKIINDNLLLTIEDDGIGFIEEAGAQTGLGMRSMRYRASIICGTIDISSTQGKGTTIKVFTQVD</sequence>
<comment type="catalytic activity">
    <reaction evidence="1">
        <text>ATP + protein L-histidine = ADP + protein N-phospho-L-histidine.</text>
        <dbReference type="EC" id="2.7.13.3"/>
    </reaction>
</comment>
<name>D4H8K3_DENA2</name>
<feature type="domain" description="PAS" evidence="10">
    <location>
        <begin position="161"/>
        <end position="213"/>
    </location>
</feature>
<dbReference type="SMART" id="SM00387">
    <property type="entry name" value="HATPase_c"/>
    <property type="match status" value="1"/>
</dbReference>
<dbReference type="SUPFAM" id="SSF55785">
    <property type="entry name" value="PYP-like sensor domain (PAS domain)"/>
    <property type="match status" value="2"/>
</dbReference>
<dbReference type="PANTHER" id="PTHR24421:SF10">
    <property type="entry name" value="NITRATE_NITRITE SENSOR PROTEIN NARQ"/>
    <property type="match status" value="1"/>
</dbReference>
<keyword evidence="8" id="KW-0902">Two-component regulatory system</keyword>
<dbReference type="GO" id="GO:0046983">
    <property type="term" value="F:protein dimerization activity"/>
    <property type="evidence" value="ECO:0007669"/>
    <property type="project" value="InterPro"/>
</dbReference>
<evidence type="ECO:0000256" key="8">
    <source>
        <dbReference type="ARBA" id="ARBA00023012"/>
    </source>
</evidence>
<dbReference type="GO" id="GO:0000155">
    <property type="term" value="F:phosphorelay sensor kinase activity"/>
    <property type="evidence" value="ECO:0007669"/>
    <property type="project" value="InterPro"/>
</dbReference>
<keyword evidence="13" id="KW-1185">Reference proteome</keyword>
<dbReference type="EC" id="2.7.13.3" evidence="2"/>
<dbReference type="KEGG" id="dap:Dacet_1584"/>
<dbReference type="NCBIfam" id="TIGR00229">
    <property type="entry name" value="sensory_box"/>
    <property type="match status" value="1"/>
</dbReference>
<dbReference type="OrthoDB" id="9797605at2"/>
<dbReference type="Gene3D" id="1.20.5.1930">
    <property type="match status" value="1"/>
</dbReference>
<evidence type="ECO:0000259" key="10">
    <source>
        <dbReference type="PROSITE" id="PS50112"/>
    </source>
</evidence>
<dbReference type="eggNOG" id="COG4585">
    <property type="taxonomic scope" value="Bacteria"/>
</dbReference>
<keyword evidence="5" id="KW-0547">Nucleotide-binding</keyword>
<dbReference type="InterPro" id="IPR035965">
    <property type="entry name" value="PAS-like_dom_sf"/>
</dbReference>
<dbReference type="AlphaFoldDB" id="D4H8K3"/>
<dbReference type="InterPro" id="IPR001610">
    <property type="entry name" value="PAC"/>
</dbReference>
<dbReference type="PROSITE" id="PS50109">
    <property type="entry name" value="HIS_KIN"/>
    <property type="match status" value="1"/>
</dbReference>
<dbReference type="InterPro" id="IPR036890">
    <property type="entry name" value="HATPase_C_sf"/>
</dbReference>
<dbReference type="RefSeq" id="WP_013010866.1">
    <property type="nucleotide sequence ID" value="NC_013943.1"/>
</dbReference>
<keyword evidence="3" id="KW-0597">Phosphoprotein</keyword>
<evidence type="ECO:0000256" key="3">
    <source>
        <dbReference type="ARBA" id="ARBA00022553"/>
    </source>
</evidence>
<organism evidence="12 13">
    <name type="scientific">Denitrovibrio acetiphilus (strain DSM 12809 / NBRC 114555 / N2460)</name>
    <dbReference type="NCBI Taxonomy" id="522772"/>
    <lineage>
        <taxon>Bacteria</taxon>
        <taxon>Pseudomonadati</taxon>
        <taxon>Deferribacterota</taxon>
        <taxon>Deferribacteres</taxon>
        <taxon>Deferribacterales</taxon>
        <taxon>Geovibrionaceae</taxon>
        <taxon>Denitrovibrio</taxon>
    </lineage>
</organism>
<dbReference type="SMART" id="SM00086">
    <property type="entry name" value="PAC"/>
    <property type="match status" value="1"/>
</dbReference>
<feature type="domain" description="Histidine kinase" evidence="9">
    <location>
        <begin position="395"/>
        <end position="482"/>
    </location>
</feature>
<dbReference type="HOGENOM" id="CLU_587851_0_0_0"/>
<dbReference type="InterPro" id="IPR000700">
    <property type="entry name" value="PAS-assoc_C"/>
</dbReference>
<feature type="domain" description="PAC" evidence="11">
    <location>
        <begin position="108"/>
        <end position="160"/>
    </location>
</feature>
<dbReference type="Gene3D" id="3.30.565.10">
    <property type="entry name" value="Histidine kinase-like ATPase, C-terminal domain"/>
    <property type="match status" value="1"/>
</dbReference>
<evidence type="ECO:0000313" key="13">
    <source>
        <dbReference type="Proteomes" id="UP000002012"/>
    </source>
</evidence>